<evidence type="ECO:0000313" key="8">
    <source>
        <dbReference type="EMBL" id="AYO40954.1"/>
    </source>
</evidence>
<feature type="compositionally biased region" description="Low complexity" evidence="6">
    <location>
        <begin position="401"/>
        <end position="413"/>
    </location>
</feature>
<dbReference type="EMBL" id="CP033148">
    <property type="protein sequence ID" value="AYO40954.1"/>
    <property type="molecule type" value="Genomic_DNA"/>
</dbReference>
<dbReference type="OrthoDB" id="4748970at2759"/>
<protein>
    <submittedName>
        <fullName evidence="8">Transcriptional regulator</fullName>
    </submittedName>
</protein>
<dbReference type="Pfam" id="PF00096">
    <property type="entry name" value="zf-C2H2"/>
    <property type="match status" value="2"/>
</dbReference>
<accession>A0A3G2RZ06</accession>
<dbReference type="GO" id="GO:0000785">
    <property type="term" value="C:chromatin"/>
    <property type="evidence" value="ECO:0007669"/>
    <property type="project" value="TreeGrafter"/>
</dbReference>
<feature type="domain" description="C2H2-type" evidence="7">
    <location>
        <begin position="643"/>
        <end position="672"/>
    </location>
</feature>
<dbReference type="FunFam" id="3.30.160.60:FF:000007">
    <property type="entry name" value="Basic krueppel-like factor 3"/>
    <property type="match status" value="1"/>
</dbReference>
<gene>
    <name evidence="8" type="primary">prz1</name>
    <name evidence="8" type="ORF">DNF11_0004</name>
</gene>
<reference evidence="8 9" key="1">
    <citation type="submission" date="2018-10" db="EMBL/GenBank/DDBJ databases">
        <title>Complete genome sequence of Malassezia restricta CBS 7877.</title>
        <authorList>
            <person name="Morand S.C."/>
            <person name="Bertignac M."/>
            <person name="Iltis A."/>
            <person name="Kolder I."/>
            <person name="Pirovano W."/>
            <person name="Jourdain R."/>
            <person name="Clavaud C."/>
        </authorList>
    </citation>
    <scope>NUCLEOTIDE SEQUENCE [LARGE SCALE GENOMIC DNA]</scope>
    <source>
        <strain evidence="8 9">CBS 7877</strain>
    </source>
</reference>
<keyword evidence="2" id="KW-0677">Repeat</keyword>
<evidence type="ECO:0000256" key="4">
    <source>
        <dbReference type="ARBA" id="ARBA00022833"/>
    </source>
</evidence>
<evidence type="ECO:0000259" key="7">
    <source>
        <dbReference type="PROSITE" id="PS50157"/>
    </source>
</evidence>
<keyword evidence="4" id="KW-0862">Zinc</keyword>
<evidence type="ECO:0000256" key="1">
    <source>
        <dbReference type="ARBA" id="ARBA00022723"/>
    </source>
</evidence>
<feature type="region of interest" description="Disordered" evidence="6">
    <location>
        <begin position="104"/>
        <end position="140"/>
    </location>
</feature>
<dbReference type="PANTHER" id="PTHR14003">
    <property type="entry name" value="TRANSCRIPTIONAL REPRESSOR PROTEIN YY"/>
    <property type="match status" value="1"/>
</dbReference>
<dbReference type="PROSITE" id="PS50157">
    <property type="entry name" value="ZINC_FINGER_C2H2_2"/>
    <property type="match status" value="3"/>
</dbReference>
<dbReference type="PROSITE" id="PS00028">
    <property type="entry name" value="ZINC_FINGER_C2H2_1"/>
    <property type="match status" value="2"/>
</dbReference>
<feature type="domain" description="C2H2-type" evidence="7">
    <location>
        <begin position="673"/>
        <end position="702"/>
    </location>
</feature>
<dbReference type="VEuPathDB" id="FungiDB:DNF11_0004"/>
<sequence>MDTLTWNYPTSGPHYDLLGPSTYPAAAISQLEFAPFYPEHAPAGSGSHDLSALSRTGMLSQPANHQVPLTGIQQTTTQLAGQAAPLWNSNMQTDPVTQPNPVPAPAAIQTPTINVSDASQSSRNQDSLDMMGISGETPSSLKASLHTNAIDLEASRDAQMNPAVANFFHPDPSIPNNVSNTAGKSAATDTNSFPFEHARRQNSANLKGFLKLDVNMGFMGDSKMESPTTMLQPVVGWKKRRSVSDVGPRTPSMLGPSVDALTSPIDDLSYLVDSLSNRPHPNKDHMYLAPTDEHDSALNLESLNLDADEQSAPQVSSQAAMQSPAGTNHEKSQTTVLEPTLKDPMQSNSAGELNLNTIFIQEAPDPQSLMDQSLASALTDQNLYGPCLDEAKESSSTGPIRSCTSGRSSRSVSPYHASTRSMTPESERSLDEMVQIEAATRMSQWRFPLNPGHSHKNDTLHPFDAYNYSGTGSTPLQGGMRYPSMNARRHMRAAISEDFRGHGKMDCMGAWGKSLDLTRQDQALFNNMFMGNDLHAGSVGMMRCASSPIKTVGASPIMADPLASINAMTPSSLGVSVETLGPKQPVGENQLKRAMESTLSHTRVKSESSESAMQMAAQTHTPVVTTTAAQAASASRRKAEALFTCPFPDCGSTFTRQYNLRGHMRSHMDERPFKCEWPGCGRSFARTHDCKRHHNLHLNIKPYQCEGCGKTFARLDALNRHHKSEASTCGVKASELKTNV</sequence>
<dbReference type="GO" id="GO:0000978">
    <property type="term" value="F:RNA polymerase II cis-regulatory region sequence-specific DNA binding"/>
    <property type="evidence" value="ECO:0007669"/>
    <property type="project" value="TreeGrafter"/>
</dbReference>
<feature type="compositionally biased region" description="Polar residues" evidence="6">
    <location>
        <begin position="311"/>
        <end position="326"/>
    </location>
</feature>
<dbReference type="InterPro" id="IPR013087">
    <property type="entry name" value="Znf_C2H2_type"/>
</dbReference>
<evidence type="ECO:0000256" key="2">
    <source>
        <dbReference type="ARBA" id="ARBA00022737"/>
    </source>
</evidence>
<dbReference type="InterPro" id="IPR036236">
    <property type="entry name" value="Znf_C2H2_sf"/>
</dbReference>
<feature type="domain" description="C2H2-type" evidence="7">
    <location>
        <begin position="703"/>
        <end position="733"/>
    </location>
</feature>
<dbReference type="SUPFAM" id="SSF57667">
    <property type="entry name" value="beta-beta-alpha zinc fingers"/>
    <property type="match status" value="2"/>
</dbReference>
<dbReference type="GO" id="GO:0031519">
    <property type="term" value="C:PcG protein complex"/>
    <property type="evidence" value="ECO:0007669"/>
    <property type="project" value="TreeGrafter"/>
</dbReference>
<dbReference type="GO" id="GO:0005667">
    <property type="term" value="C:transcription regulator complex"/>
    <property type="evidence" value="ECO:0007669"/>
    <property type="project" value="TreeGrafter"/>
</dbReference>
<dbReference type="PANTHER" id="PTHR14003:SF19">
    <property type="entry name" value="YY2 TRANSCRIPTION FACTOR"/>
    <property type="match status" value="1"/>
</dbReference>
<proteinExistence type="predicted"/>
<dbReference type="SMART" id="SM00355">
    <property type="entry name" value="ZnF_C2H2"/>
    <property type="match status" value="3"/>
</dbReference>
<evidence type="ECO:0000256" key="6">
    <source>
        <dbReference type="SAM" id="MobiDB-lite"/>
    </source>
</evidence>
<dbReference type="AlphaFoldDB" id="A0A3G2RZ06"/>
<name>A0A3G2RZ06_MALR7</name>
<dbReference type="Gene3D" id="3.30.160.60">
    <property type="entry name" value="Classic Zinc Finger"/>
    <property type="match status" value="3"/>
</dbReference>
<keyword evidence="3 5" id="KW-0863">Zinc-finger</keyword>
<dbReference type="Proteomes" id="UP000269793">
    <property type="component" value="Chromosome I"/>
</dbReference>
<keyword evidence="9" id="KW-1185">Reference proteome</keyword>
<feature type="region of interest" description="Disordered" evidence="6">
    <location>
        <begin position="391"/>
        <end position="429"/>
    </location>
</feature>
<feature type="region of interest" description="Disordered" evidence="6">
    <location>
        <begin position="308"/>
        <end position="334"/>
    </location>
</feature>
<evidence type="ECO:0000313" key="9">
    <source>
        <dbReference type="Proteomes" id="UP000269793"/>
    </source>
</evidence>
<evidence type="ECO:0000256" key="3">
    <source>
        <dbReference type="ARBA" id="ARBA00022771"/>
    </source>
</evidence>
<dbReference type="GO" id="GO:0008270">
    <property type="term" value="F:zinc ion binding"/>
    <property type="evidence" value="ECO:0007669"/>
    <property type="project" value="UniProtKB-KW"/>
</dbReference>
<keyword evidence="1" id="KW-0479">Metal-binding</keyword>
<evidence type="ECO:0000256" key="5">
    <source>
        <dbReference type="PROSITE-ProRule" id="PRU00042"/>
    </source>
</evidence>
<dbReference type="STRING" id="425264.A0A3G2RZ06"/>
<dbReference type="GO" id="GO:0000981">
    <property type="term" value="F:DNA-binding transcription factor activity, RNA polymerase II-specific"/>
    <property type="evidence" value="ECO:0007669"/>
    <property type="project" value="TreeGrafter"/>
</dbReference>
<organism evidence="8 9">
    <name type="scientific">Malassezia restricta (strain ATCC 96810 / NBRC 103918 / CBS 7877)</name>
    <name type="common">Seborrheic dermatitis infection agent</name>
    <dbReference type="NCBI Taxonomy" id="425264"/>
    <lineage>
        <taxon>Eukaryota</taxon>
        <taxon>Fungi</taxon>
        <taxon>Dikarya</taxon>
        <taxon>Basidiomycota</taxon>
        <taxon>Ustilaginomycotina</taxon>
        <taxon>Malasseziomycetes</taxon>
        <taxon>Malasseziales</taxon>
        <taxon>Malasseziaceae</taxon>
        <taxon>Malassezia</taxon>
    </lineage>
</organism>
<feature type="compositionally biased region" description="Polar residues" evidence="6">
    <location>
        <begin position="109"/>
        <end position="127"/>
    </location>
</feature>